<keyword evidence="5" id="KW-1185">Reference proteome</keyword>
<dbReference type="SUPFAM" id="SSF52540">
    <property type="entry name" value="P-loop containing nucleoside triphosphate hydrolases"/>
    <property type="match status" value="1"/>
</dbReference>
<dbReference type="Gene3D" id="1.10.10.10">
    <property type="entry name" value="Winged helix-like DNA-binding domain superfamily/Winged helix DNA-binding domain"/>
    <property type="match status" value="2"/>
</dbReference>
<reference evidence="4 5" key="1">
    <citation type="submission" date="2015-07" db="EMBL/GenBank/DDBJ databases">
        <title>Genome sequencing of Kibdelosporangium phytohabitans.</title>
        <authorList>
            <person name="Qin S."/>
            <person name="Xing K."/>
        </authorList>
    </citation>
    <scope>NUCLEOTIDE SEQUENCE [LARGE SCALE GENOMIC DNA]</scope>
    <source>
        <strain evidence="4 5">KLBMP1111</strain>
    </source>
</reference>
<dbReference type="SMART" id="SM01043">
    <property type="entry name" value="BTAD"/>
    <property type="match status" value="1"/>
</dbReference>
<dbReference type="PRINTS" id="PR00364">
    <property type="entry name" value="DISEASERSIST"/>
</dbReference>
<dbReference type="InterPro" id="IPR005158">
    <property type="entry name" value="BTAD"/>
</dbReference>
<dbReference type="EMBL" id="CP012752">
    <property type="protein sequence ID" value="ALG13446.1"/>
    <property type="molecule type" value="Genomic_DNA"/>
</dbReference>
<dbReference type="Gene3D" id="3.40.50.300">
    <property type="entry name" value="P-loop containing nucleotide triphosphate hydrolases"/>
    <property type="match status" value="1"/>
</dbReference>
<dbReference type="GO" id="GO:0043531">
    <property type="term" value="F:ADP binding"/>
    <property type="evidence" value="ECO:0007669"/>
    <property type="project" value="InterPro"/>
</dbReference>
<dbReference type="InterPro" id="IPR019734">
    <property type="entry name" value="TPR_rpt"/>
</dbReference>
<accession>A0A0N9IAQ0</accession>
<keyword evidence="1" id="KW-0802">TPR repeat</keyword>
<gene>
    <name evidence="4" type="ORF">AOZ06_47200</name>
</gene>
<dbReference type="Pfam" id="PF13424">
    <property type="entry name" value="TPR_12"/>
    <property type="match status" value="1"/>
</dbReference>
<name>A0A0N9IAQ0_9PSEU</name>
<protein>
    <recommendedName>
        <fullName evidence="3">Bacterial transcriptional activator domain-containing protein</fullName>
    </recommendedName>
</protein>
<dbReference type="AlphaFoldDB" id="A0A0N9IAQ0"/>
<dbReference type="Pfam" id="PF03704">
    <property type="entry name" value="BTAD"/>
    <property type="match status" value="1"/>
</dbReference>
<feature type="region of interest" description="Disordered" evidence="2">
    <location>
        <begin position="963"/>
        <end position="986"/>
    </location>
</feature>
<dbReference type="InterPro" id="IPR011990">
    <property type="entry name" value="TPR-like_helical_dom_sf"/>
</dbReference>
<evidence type="ECO:0000313" key="5">
    <source>
        <dbReference type="Proteomes" id="UP000063699"/>
    </source>
</evidence>
<evidence type="ECO:0000313" key="4">
    <source>
        <dbReference type="EMBL" id="ALG13446.1"/>
    </source>
</evidence>
<feature type="domain" description="Bacterial transcriptional activator" evidence="3">
    <location>
        <begin position="95"/>
        <end position="241"/>
    </location>
</feature>
<dbReference type="PANTHER" id="PTHR47691">
    <property type="entry name" value="REGULATOR-RELATED"/>
    <property type="match status" value="1"/>
</dbReference>
<dbReference type="PROSITE" id="PS50005">
    <property type="entry name" value="TPR"/>
    <property type="match status" value="1"/>
</dbReference>
<proteinExistence type="predicted"/>
<feature type="repeat" description="TPR" evidence="1">
    <location>
        <begin position="794"/>
        <end position="827"/>
    </location>
</feature>
<dbReference type="SUPFAM" id="SSF48452">
    <property type="entry name" value="TPR-like"/>
    <property type="match status" value="3"/>
</dbReference>
<dbReference type="KEGG" id="kphy:AOZ06_47200"/>
<organism evidence="4 5">
    <name type="scientific">Kibdelosporangium phytohabitans</name>
    <dbReference type="NCBI Taxonomy" id="860235"/>
    <lineage>
        <taxon>Bacteria</taxon>
        <taxon>Bacillati</taxon>
        <taxon>Actinomycetota</taxon>
        <taxon>Actinomycetes</taxon>
        <taxon>Pseudonocardiales</taxon>
        <taxon>Pseudonocardiaceae</taxon>
        <taxon>Kibdelosporangium</taxon>
    </lineage>
</organism>
<dbReference type="InterPro" id="IPR002182">
    <property type="entry name" value="NB-ARC"/>
</dbReference>
<dbReference type="STRING" id="860235.AOZ06_47200"/>
<dbReference type="Gene3D" id="1.25.40.10">
    <property type="entry name" value="Tetratricopeptide repeat domain"/>
    <property type="match status" value="3"/>
</dbReference>
<dbReference type="Pfam" id="PF00931">
    <property type="entry name" value="NB-ARC"/>
    <property type="match status" value="1"/>
</dbReference>
<dbReference type="Proteomes" id="UP000063699">
    <property type="component" value="Chromosome"/>
</dbReference>
<sequence>MGVPALRIHGRFEQEWAQSKPRGMFSVLLLRARQPVPVTELTDWMWPVGKAPDDPVGALGTYRKRIVHALERMDAPPRIRYRDGSYQLDVDRDEIDFHEFGRRADLARAAAREGDHANAVRELASAIDDLWTGTPVPDLHGERAANWRQLVVSESLAPAHSALFTSLGALGEHGQVLRRLADLPVELRQTLTMVKHRLAAQHGAHRFQEAHSYYLDQRRRLRDEGSLDEADELTRFQDELRASQQEHRVVVPVHLPSPRPAEVPNLLPHDVTDFTGRETLIEHLDRITTSATGQPAATIAVLAGDPGVGKTALAVHWAHLAAGRYPGGRLYHDLNGFGEGPVVHESEVVNDFLTAVGVAAESLSSLSARKVRLRGLLSGQRALVVLDNVRDHNQIRHLLDCLSNCTVLITSRSRLPDMARRGASTVPIQPLTYTEGKAWLAKWLGPRASAEAAATSDLVALCGGIALILKIVGERTHSRPGVALAEFADELRDEHTLLGLGGHGPEGSVRAALGWSYHAMSPAEQRLFRLLGTHPGPDVSLDVAAALAAQDRREVQRKLDALVDFHMLSQPESLTRYRLHDLLRRYAKELASASDEKPAAVRRLLDFYLASSKNADRVTTPHRVPVDTVAPAAGVVPVEFADRDSAMRWVARERANINALMGYASANGLHEFVMKMASVVGEIFQRLGHREDAVAGLRIAVQSARLVGDVFEEACAWGNLGFHQLASRDFEAARSSLVTARDMFEHVNDPIGIAVTDLRLGRLALDQGDASRAIDNELSALRTFRRLRSTGEEAITLYRLGEAYRRMGNLTEAARFARDALRLAEQLGDEHTRGCAFAELAAIQLERGEVTDAKRCCEHALRIHEHTDFSQMGDIHLTLASVHVNTANLRDAELCARRALTYCRGSHDIRGQAKAQRLLAELLYKQARHEEAAELWSLALGSFEAIGNQQAVTDIRERLAETPAVPSIPADRTESIQHPSAGYRSV</sequence>
<dbReference type="PANTHER" id="PTHR47691:SF3">
    <property type="entry name" value="HTH-TYPE TRANSCRIPTIONAL REGULATOR RV0890C-RELATED"/>
    <property type="match status" value="1"/>
</dbReference>
<dbReference type="SMART" id="SM00028">
    <property type="entry name" value="TPR"/>
    <property type="match status" value="5"/>
</dbReference>
<evidence type="ECO:0000259" key="3">
    <source>
        <dbReference type="SMART" id="SM01043"/>
    </source>
</evidence>
<dbReference type="InterPro" id="IPR027417">
    <property type="entry name" value="P-loop_NTPase"/>
</dbReference>
<evidence type="ECO:0000256" key="1">
    <source>
        <dbReference type="PROSITE-ProRule" id="PRU00339"/>
    </source>
</evidence>
<evidence type="ECO:0000256" key="2">
    <source>
        <dbReference type="SAM" id="MobiDB-lite"/>
    </source>
</evidence>
<dbReference type="InterPro" id="IPR036388">
    <property type="entry name" value="WH-like_DNA-bd_sf"/>
</dbReference>